<accession>A0A7D4QGI4</accession>
<dbReference type="Proteomes" id="UP000505355">
    <property type="component" value="Chromosome"/>
</dbReference>
<dbReference type="GO" id="GO:0016052">
    <property type="term" value="P:carbohydrate catabolic process"/>
    <property type="evidence" value="ECO:0007669"/>
    <property type="project" value="InterPro"/>
</dbReference>
<dbReference type="SUPFAM" id="SSF49344">
    <property type="entry name" value="CBD9-like"/>
    <property type="match status" value="1"/>
</dbReference>
<dbReference type="CDD" id="cd09620">
    <property type="entry name" value="CBM9_like_3"/>
    <property type="match status" value="1"/>
</dbReference>
<dbReference type="EMBL" id="CP054139">
    <property type="protein sequence ID" value="QKJ31092.1"/>
    <property type="molecule type" value="Genomic_DNA"/>
</dbReference>
<evidence type="ECO:0000259" key="1">
    <source>
        <dbReference type="Pfam" id="PF16011"/>
    </source>
</evidence>
<protein>
    <recommendedName>
        <fullName evidence="1">Carbohydrate-binding domain-containing protein</fullName>
    </recommendedName>
</protein>
<dbReference type="GO" id="GO:0004553">
    <property type="term" value="F:hydrolase activity, hydrolyzing O-glycosyl compounds"/>
    <property type="evidence" value="ECO:0007669"/>
    <property type="project" value="InterPro"/>
</dbReference>
<dbReference type="KEGG" id="mmab:HQ865_15460"/>
<reference evidence="2 3" key="1">
    <citation type="submission" date="2020-05" db="EMBL/GenBank/DDBJ databases">
        <title>Mucilaginibacter mali sp. nov.</title>
        <authorList>
            <person name="Kim H.S."/>
            <person name="Lee K.C."/>
            <person name="Suh M.K."/>
            <person name="Kim J.-S."/>
            <person name="Han K.-I."/>
            <person name="Eom M.K."/>
            <person name="Shin Y.K."/>
            <person name="Lee J.-S."/>
        </authorList>
    </citation>
    <scope>NUCLEOTIDE SEQUENCE [LARGE SCALE GENOMIC DNA]</scope>
    <source>
        <strain evidence="2 3">G2-14</strain>
    </source>
</reference>
<dbReference type="GO" id="GO:0030246">
    <property type="term" value="F:carbohydrate binding"/>
    <property type="evidence" value="ECO:0007669"/>
    <property type="project" value="InterPro"/>
</dbReference>
<gene>
    <name evidence="2" type="ORF">HQ865_15460</name>
</gene>
<dbReference type="RefSeq" id="WP_173415759.1">
    <property type="nucleotide sequence ID" value="NZ_CP054139.1"/>
</dbReference>
<dbReference type="InterPro" id="IPR010502">
    <property type="entry name" value="Carb-bd_dom_fam9"/>
</dbReference>
<dbReference type="Pfam" id="PF16011">
    <property type="entry name" value="CBM9_2"/>
    <property type="match status" value="1"/>
</dbReference>
<dbReference type="AlphaFoldDB" id="A0A7D4QGI4"/>
<proteinExistence type="predicted"/>
<evidence type="ECO:0000313" key="3">
    <source>
        <dbReference type="Proteomes" id="UP000505355"/>
    </source>
</evidence>
<evidence type="ECO:0000313" key="2">
    <source>
        <dbReference type="EMBL" id="QKJ31092.1"/>
    </source>
</evidence>
<name>A0A7D4QGI4_9SPHI</name>
<dbReference type="Gene3D" id="2.60.40.1190">
    <property type="match status" value="1"/>
</dbReference>
<feature type="domain" description="Carbohydrate-binding" evidence="1">
    <location>
        <begin position="30"/>
        <end position="212"/>
    </location>
</feature>
<keyword evidence="3" id="KW-1185">Reference proteome</keyword>
<organism evidence="2 3">
    <name type="scientific">Mucilaginibacter mali</name>
    <dbReference type="NCBI Taxonomy" id="2740462"/>
    <lineage>
        <taxon>Bacteria</taxon>
        <taxon>Pseudomonadati</taxon>
        <taxon>Bacteroidota</taxon>
        <taxon>Sphingobacteriia</taxon>
        <taxon>Sphingobacteriales</taxon>
        <taxon>Sphingobacteriaceae</taxon>
        <taxon>Mucilaginibacter</taxon>
    </lineage>
</organism>
<sequence length="224" mass="25871">MNRSNNLIIPFMAYKPQADTISGIGARLDNFTKQSLSHLLWLDVQPKPVVSFAIGHSRDMLFLKYYVRERDIAAVHRNINDPVYKDSCVECFIAFEHDLNYYNLEFNCAGTVLGEYGCGKTNRKFLNRQLLGLIRTETSVKFNQQDQLFEWELTIAIPTAVFEFHQIEGFGGMTCRLNFFKCGDDLPVPHYLAWNAVHATNPDFHRPEYFGTGVFERFEIPVEL</sequence>